<evidence type="ECO:0000256" key="2">
    <source>
        <dbReference type="SAM" id="Phobius"/>
    </source>
</evidence>
<feature type="region of interest" description="Disordered" evidence="1">
    <location>
        <begin position="120"/>
        <end position="142"/>
    </location>
</feature>
<sequence>MRGSRSRKWGALLAVPGSRRLTGLVLGRLVLAGLVLGGLLGGCARPPQDDLRLTPLPTLTLQEGRLRVTGEGPLRLACDTPAGPVVHMLARAGQVPVPPGALACEASRPGHAEGRVTVALTPTPTPSTPPSAPTPLPPIPAARGTLRVTPVTLRLGQREVWTVTADLRGPDGRVAPDGTPVTLSAASGAERLSAVRLTVNGVARWQLTPGAPGPFTFTARSGDWQGRAAAVAATGVLGGRPRAVFTGQVLTLGPLRWQDGALPDDGTPVRLRALTRAGTVVWSADVTVAAGQVRAKVPRVRGAVTLSAELAGSEVRFAWP</sequence>
<reference evidence="4" key="1">
    <citation type="submission" date="2015-11" db="EMBL/GenBank/DDBJ databases">
        <title>Draft Genome Sequence of the Radioresistant Bacterium Deinococcus grandis, Isolated from Freshwater Fish in Japan.</title>
        <authorList>
            <person name="Satoh K."/>
            <person name="Onodera T."/>
            <person name="Omoso K."/>
            <person name="Takeda-Yano K."/>
            <person name="Katayama T."/>
            <person name="Oono Y."/>
            <person name="Narumi I."/>
        </authorList>
    </citation>
    <scope>NUCLEOTIDE SEQUENCE [LARGE SCALE GENOMIC DNA]</scope>
    <source>
        <strain evidence="4">ATCC 43672</strain>
    </source>
</reference>
<gene>
    <name evidence="3" type="ORF">DEIGR_200104</name>
</gene>
<dbReference type="InterPro" id="IPR013783">
    <property type="entry name" value="Ig-like_fold"/>
</dbReference>
<keyword evidence="2" id="KW-0472">Membrane</keyword>
<evidence type="ECO:0000313" key="4">
    <source>
        <dbReference type="Proteomes" id="UP000056209"/>
    </source>
</evidence>
<evidence type="ECO:0000256" key="1">
    <source>
        <dbReference type="SAM" id="MobiDB-lite"/>
    </source>
</evidence>
<dbReference type="RefSeq" id="WP_153013879.1">
    <property type="nucleotide sequence ID" value="NZ_BCMS01000002.1"/>
</dbReference>
<dbReference type="AlphaFoldDB" id="A0A117DPD1"/>
<feature type="compositionally biased region" description="Pro residues" evidence="1">
    <location>
        <begin position="123"/>
        <end position="140"/>
    </location>
</feature>
<evidence type="ECO:0000313" key="3">
    <source>
        <dbReference type="EMBL" id="GAQ23249.1"/>
    </source>
</evidence>
<keyword evidence="2" id="KW-0812">Transmembrane</keyword>
<feature type="transmembrane region" description="Helical" evidence="2">
    <location>
        <begin position="21"/>
        <end position="42"/>
    </location>
</feature>
<dbReference type="Gene3D" id="2.60.40.10">
    <property type="entry name" value="Immunoglobulins"/>
    <property type="match status" value="1"/>
</dbReference>
<name>A0A117DPD1_9DEIO</name>
<accession>A0A117DPD1</accession>
<dbReference type="OrthoDB" id="74029at2"/>
<organism evidence="3 4">
    <name type="scientific">Deinococcus grandis</name>
    <dbReference type="NCBI Taxonomy" id="57498"/>
    <lineage>
        <taxon>Bacteria</taxon>
        <taxon>Thermotogati</taxon>
        <taxon>Deinococcota</taxon>
        <taxon>Deinococci</taxon>
        <taxon>Deinococcales</taxon>
        <taxon>Deinococcaceae</taxon>
        <taxon>Deinococcus</taxon>
    </lineage>
</organism>
<dbReference type="EMBL" id="BCMS01000002">
    <property type="protein sequence ID" value="GAQ23249.1"/>
    <property type="molecule type" value="Genomic_DNA"/>
</dbReference>
<keyword evidence="2" id="KW-1133">Transmembrane helix</keyword>
<proteinExistence type="predicted"/>
<protein>
    <submittedName>
        <fullName evidence="3">Filamentous hemagglutinin family outer membrane protein</fullName>
    </submittedName>
</protein>
<comment type="caution">
    <text evidence="3">The sequence shown here is derived from an EMBL/GenBank/DDBJ whole genome shotgun (WGS) entry which is preliminary data.</text>
</comment>
<dbReference type="Proteomes" id="UP000056209">
    <property type="component" value="Unassembled WGS sequence"/>
</dbReference>
<keyword evidence="4" id="KW-1185">Reference proteome</keyword>